<comment type="caution">
    <text evidence="2">The sequence shown here is derived from an EMBL/GenBank/DDBJ whole genome shotgun (WGS) entry which is preliminary data.</text>
</comment>
<evidence type="ECO:0000313" key="2">
    <source>
        <dbReference type="EMBL" id="POF99423.1"/>
    </source>
</evidence>
<dbReference type="AlphaFoldDB" id="A0A2S3WJL8"/>
<dbReference type="InterPro" id="IPR010982">
    <property type="entry name" value="Lambda_DNA-bd_dom_sf"/>
</dbReference>
<reference evidence="2 3" key="1">
    <citation type="submission" date="2016-08" db="EMBL/GenBank/DDBJ databases">
        <authorList>
            <person name="Seilhamer J.J."/>
        </authorList>
    </citation>
    <scope>NUCLEOTIDE SEQUENCE [LARGE SCALE GENOMIC DNA]</scope>
    <source>
        <strain evidence="2 3">KH-18-2</strain>
    </source>
</reference>
<feature type="domain" description="HTH cro/C1-type" evidence="1">
    <location>
        <begin position="9"/>
        <end position="61"/>
    </location>
</feature>
<dbReference type="PROSITE" id="PS50943">
    <property type="entry name" value="HTH_CROC1"/>
    <property type="match status" value="1"/>
</dbReference>
<dbReference type="CDD" id="cd00093">
    <property type="entry name" value="HTH_XRE"/>
    <property type="match status" value="1"/>
</dbReference>
<proteinExistence type="predicted"/>
<dbReference type="SUPFAM" id="SSF47413">
    <property type="entry name" value="lambda repressor-like DNA-binding domains"/>
    <property type="match status" value="1"/>
</dbReference>
<sequence>MSNGVGERIAQLRGSMKIGDFAERLGVNRKTITRWEAGEALPDGSSLLALRNSFGAAPTWVLLGEVTPDAEMPLAAEERLLLERYRQSPVALREAALRVLLGEQPVTRSFKEVGQYIEGSVNQAGLTLNVGGKRKK</sequence>
<dbReference type="Pfam" id="PF01381">
    <property type="entry name" value="HTH_3"/>
    <property type="match status" value="1"/>
</dbReference>
<organism evidence="2 3">
    <name type="scientific">Pseudomonas putida</name>
    <name type="common">Arthrobacter siderocapsulatus</name>
    <dbReference type="NCBI Taxonomy" id="303"/>
    <lineage>
        <taxon>Bacteria</taxon>
        <taxon>Pseudomonadati</taxon>
        <taxon>Pseudomonadota</taxon>
        <taxon>Gammaproteobacteria</taxon>
        <taxon>Pseudomonadales</taxon>
        <taxon>Pseudomonadaceae</taxon>
        <taxon>Pseudomonas</taxon>
    </lineage>
</organism>
<dbReference type="Proteomes" id="UP000237378">
    <property type="component" value="Unassembled WGS sequence"/>
</dbReference>
<dbReference type="EMBL" id="MING01000090">
    <property type="protein sequence ID" value="POF99423.1"/>
    <property type="molecule type" value="Genomic_DNA"/>
</dbReference>
<evidence type="ECO:0000313" key="3">
    <source>
        <dbReference type="Proteomes" id="UP000237378"/>
    </source>
</evidence>
<dbReference type="Gene3D" id="1.10.260.40">
    <property type="entry name" value="lambda repressor-like DNA-binding domains"/>
    <property type="match status" value="1"/>
</dbReference>
<protein>
    <recommendedName>
        <fullName evidence="1">HTH cro/C1-type domain-containing protein</fullName>
    </recommendedName>
</protein>
<dbReference type="RefSeq" id="WP_103470419.1">
    <property type="nucleotide sequence ID" value="NZ_MING01000090.1"/>
</dbReference>
<reference evidence="2 3" key="2">
    <citation type="submission" date="2018-03" db="EMBL/GenBank/DDBJ databases">
        <title>Draft genome of Pseudomonas putida strain KH-18-2.</title>
        <authorList>
            <person name="Yoshizawa S."/>
            <person name="Khan N.H."/>
            <person name="Nishimura M."/>
            <person name="Chiura H.X."/>
            <person name="Ogura Y."/>
            <person name="Hayashi T."/>
            <person name="Kogure K."/>
        </authorList>
    </citation>
    <scope>NUCLEOTIDE SEQUENCE [LARGE SCALE GENOMIC DNA]</scope>
    <source>
        <strain evidence="2 3">KH-18-2</strain>
    </source>
</reference>
<evidence type="ECO:0000259" key="1">
    <source>
        <dbReference type="PROSITE" id="PS50943"/>
    </source>
</evidence>
<dbReference type="InterPro" id="IPR001387">
    <property type="entry name" value="Cro/C1-type_HTH"/>
</dbReference>
<gene>
    <name evidence="2" type="ORF">BGP82_29090</name>
</gene>
<accession>A0A2S3WJL8</accession>
<dbReference type="SMART" id="SM00530">
    <property type="entry name" value="HTH_XRE"/>
    <property type="match status" value="1"/>
</dbReference>
<dbReference type="GO" id="GO:0003677">
    <property type="term" value="F:DNA binding"/>
    <property type="evidence" value="ECO:0007669"/>
    <property type="project" value="InterPro"/>
</dbReference>
<name>A0A2S3WJL8_PSEPU</name>